<keyword evidence="6 11" id="KW-0798">TonB box</keyword>
<dbReference type="Gene3D" id="2.60.40.1120">
    <property type="entry name" value="Carboxypeptidase-like, regulatory domain"/>
    <property type="match status" value="1"/>
</dbReference>
<evidence type="ECO:0000256" key="3">
    <source>
        <dbReference type="ARBA" id="ARBA00022452"/>
    </source>
</evidence>
<evidence type="ECO:0000256" key="9">
    <source>
        <dbReference type="ARBA" id="ARBA00023237"/>
    </source>
</evidence>
<dbReference type="InterPro" id="IPR037066">
    <property type="entry name" value="Plug_dom_sf"/>
</dbReference>
<keyword evidence="4 10" id="KW-0812">Transmembrane</keyword>
<dbReference type="PANTHER" id="PTHR30069">
    <property type="entry name" value="TONB-DEPENDENT OUTER MEMBRANE RECEPTOR"/>
    <property type="match status" value="1"/>
</dbReference>
<dbReference type="Gene3D" id="2.40.170.20">
    <property type="entry name" value="TonB-dependent receptor, beta-barrel domain"/>
    <property type="match status" value="1"/>
</dbReference>
<comment type="subcellular location">
    <subcellularLocation>
        <location evidence="1 10">Cell outer membrane</location>
        <topology evidence="1 10">Multi-pass membrane protein</topology>
    </subcellularLocation>
</comment>
<keyword evidence="5 12" id="KW-0732">Signal</keyword>
<dbReference type="EMBL" id="CP120682">
    <property type="protein sequence ID" value="WKN38117.1"/>
    <property type="molecule type" value="Genomic_DNA"/>
</dbReference>
<reference evidence="15" key="1">
    <citation type="journal article" date="2023" name="Comput. Struct. Biotechnol. J.">
        <title>Discovery of a novel marine Bacteroidetes with a rich repertoire of carbohydrate-active enzymes.</title>
        <authorList>
            <person name="Chen B."/>
            <person name="Liu G."/>
            <person name="Chen Q."/>
            <person name="Wang H."/>
            <person name="Liu L."/>
            <person name="Tang K."/>
        </authorList>
    </citation>
    <scope>NUCLEOTIDE SEQUENCE</scope>
    <source>
        <strain evidence="15">TK19036</strain>
    </source>
</reference>
<organism evidence="15">
    <name type="scientific">Roseihalotalea indica</name>
    <dbReference type="NCBI Taxonomy" id="2867963"/>
    <lineage>
        <taxon>Bacteria</taxon>
        <taxon>Pseudomonadati</taxon>
        <taxon>Bacteroidota</taxon>
        <taxon>Cytophagia</taxon>
        <taxon>Cytophagales</taxon>
        <taxon>Catalimonadaceae</taxon>
        <taxon>Roseihalotalea</taxon>
    </lineage>
</organism>
<evidence type="ECO:0000256" key="2">
    <source>
        <dbReference type="ARBA" id="ARBA00022448"/>
    </source>
</evidence>
<dbReference type="InterPro" id="IPR000531">
    <property type="entry name" value="Beta-barrel_TonB"/>
</dbReference>
<dbReference type="Pfam" id="PF00593">
    <property type="entry name" value="TonB_dep_Rec_b-barrel"/>
    <property type="match status" value="1"/>
</dbReference>
<dbReference type="InterPro" id="IPR008969">
    <property type="entry name" value="CarboxyPept-like_regulatory"/>
</dbReference>
<evidence type="ECO:0000259" key="13">
    <source>
        <dbReference type="Pfam" id="PF00593"/>
    </source>
</evidence>
<evidence type="ECO:0000256" key="6">
    <source>
        <dbReference type="ARBA" id="ARBA00023077"/>
    </source>
</evidence>
<gene>
    <name evidence="15" type="ORF">K4G66_05305</name>
</gene>
<feature type="signal peptide" evidence="12">
    <location>
        <begin position="1"/>
        <end position="24"/>
    </location>
</feature>
<evidence type="ECO:0000256" key="10">
    <source>
        <dbReference type="PROSITE-ProRule" id="PRU01360"/>
    </source>
</evidence>
<dbReference type="Pfam" id="PF13715">
    <property type="entry name" value="CarbopepD_reg_2"/>
    <property type="match status" value="1"/>
</dbReference>
<evidence type="ECO:0000313" key="15">
    <source>
        <dbReference type="EMBL" id="WKN38117.1"/>
    </source>
</evidence>
<evidence type="ECO:0000256" key="7">
    <source>
        <dbReference type="ARBA" id="ARBA00023136"/>
    </source>
</evidence>
<keyword evidence="2 10" id="KW-0813">Transport</keyword>
<feature type="domain" description="TonB-dependent receptor plug" evidence="14">
    <location>
        <begin position="124"/>
        <end position="232"/>
    </location>
</feature>
<keyword evidence="8 15" id="KW-0675">Receptor</keyword>
<evidence type="ECO:0000256" key="4">
    <source>
        <dbReference type="ARBA" id="ARBA00022692"/>
    </source>
</evidence>
<dbReference type="InterPro" id="IPR036942">
    <property type="entry name" value="Beta-barrel_TonB_sf"/>
</dbReference>
<evidence type="ECO:0000256" key="11">
    <source>
        <dbReference type="RuleBase" id="RU003357"/>
    </source>
</evidence>
<feature type="domain" description="TonB-dependent receptor-like beta-barrel" evidence="13">
    <location>
        <begin position="434"/>
        <end position="900"/>
    </location>
</feature>
<dbReference type="InterPro" id="IPR012910">
    <property type="entry name" value="Plug_dom"/>
</dbReference>
<dbReference type="Pfam" id="PF07715">
    <property type="entry name" value="Plug"/>
    <property type="match status" value="1"/>
</dbReference>
<dbReference type="InterPro" id="IPR039426">
    <property type="entry name" value="TonB-dep_rcpt-like"/>
</dbReference>
<dbReference type="Gene3D" id="2.170.130.10">
    <property type="entry name" value="TonB-dependent receptor, plug domain"/>
    <property type="match status" value="1"/>
</dbReference>
<dbReference type="SUPFAM" id="SSF49464">
    <property type="entry name" value="Carboxypeptidase regulatory domain-like"/>
    <property type="match status" value="1"/>
</dbReference>
<dbReference type="SUPFAM" id="SSF56935">
    <property type="entry name" value="Porins"/>
    <property type="match status" value="1"/>
</dbReference>
<evidence type="ECO:0000256" key="8">
    <source>
        <dbReference type="ARBA" id="ARBA00023170"/>
    </source>
</evidence>
<dbReference type="GO" id="GO:0015344">
    <property type="term" value="F:siderophore uptake transmembrane transporter activity"/>
    <property type="evidence" value="ECO:0007669"/>
    <property type="project" value="TreeGrafter"/>
</dbReference>
<evidence type="ECO:0000256" key="1">
    <source>
        <dbReference type="ARBA" id="ARBA00004571"/>
    </source>
</evidence>
<dbReference type="GO" id="GO:0009279">
    <property type="term" value="C:cell outer membrane"/>
    <property type="evidence" value="ECO:0007669"/>
    <property type="project" value="UniProtKB-SubCell"/>
</dbReference>
<name>A0AA49GPG2_9BACT</name>
<dbReference type="AlphaFoldDB" id="A0AA49GPG2"/>
<comment type="similarity">
    <text evidence="10 11">Belongs to the TonB-dependent receptor family.</text>
</comment>
<keyword evidence="7 10" id="KW-0472">Membrane</keyword>
<sequence>MRTFLCLAGLLIVGVFSIVTPLWAQNNTTVSGQITDANNNEPLVGVNILVKGKVVGTVTSFDGNFDLTVNDAPPFTLVISSIGYETQEVEITQATNNLSVALAEQTLLGQEVVISASRVEESILESPVSIEKMDIRDIQSAAAPSFYDQIANLKGIDVSTQSLTFRSVNARGFGANGNNRLVQLIDGIDNQAPGLNFPVGNIVGIPELDLESVELLPGAASALYGPNAINGIILMRSKSPFEYQGLSATAKLGVTHIDGEDDDPSLYQNYGLRYAKAFNNKFAFKLNAEYLKAADFRGVDYRDQSDLVERSPENIDPSDRAGLRTYNGVNVYGDPLLNVGVLGQGSGAEALLPLDESGNFTPTGYTEKEFVDNTTESLKLGGALHYRVNDNLEALVQYNFGAGSTVYTANDRFVLDDFSIWTAKAELRSSNFFLRGYRTKESSGDTYAANTLASLINVETTIPAYVQTFAGARLLGATVDQAHGLARSASDGVRDQNLSNGRYQELYDSLRQIPISQGGAKFLDETSLTHFEGMYNFSNQIDFAEVVVGANYRRYDLVSDGTLFALQDNGDEFDINEWGAYVQLSKSFLDEKLDLTGSVRYDKNEYFDGQFSPRLSGVITVADGHNLRASFQRGFRIPTTQDQFIDLDVVTRRLIGSNPVLVDRYHFETNQVYTTPSVQAAQANYQETGDVAASVALLNPVEFDEFTTEKVNTFEVGYKGLINNKLLIDAYYYYSAYRDFIAEIDFTQTVTSNGLPPYAGEENPEGIVQQTVATQRFGFDVNAGGTVNAHGFAASLDYSLNQGYTVGGNVSYNNLLDQDDLIQQGFRASYNTPEWRYNLRFANRKLTDHVGFNIVWRWQDAFLWESSFGEGIIPAYQTLDAQVSYKLPAIKSIVKVGGSNVLNERYTTSFGNPSMGALYYISITFDQFLN</sequence>
<proteinExistence type="inferred from homology"/>
<dbReference type="PANTHER" id="PTHR30069:SF29">
    <property type="entry name" value="HEMOGLOBIN AND HEMOGLOBIN-HAPTOGLOBIN-BINDING PROTEIN 1-RELATED"/>
    <property type="match status" value="1"/>
</dbReference>
<evidence type="ECO:0000256" key="12">
    <source>
        <dbReference type="SAM" id="SignalP"/>
    </source>
</evidence>
<dbReference type="PROSITE" id="PS52016">
    <property type="entry name" value="TONB_DEPENDENT_REC_3"/>
    <property type="match status" value="1"/>
</dbReference>
<evidence type="ECO:0000256" key="5">
    <source>
        <dbReference type="ARBA" id="ARBA00022729"/>
    </source>
</evidence>
<dbReference type="GO" id="GO:0044718">
    <property type="term" value="P:siderophore transmembrane transport"/>
    <property type="evidence" value="ECO:0007669"/>
    <property type="project" value="TreeGrafter"/>
</dbReference>
<feature type="chain" id="PRO_5041279985" evidence="12">
    <location>
        <begin position="25"/>
        <end position="930"/>
    </location>
</feature>
<evidence type="ECO:0000259" key="14">
    <source>
        <dbReference type="Pfam" id="PF07715"/>
    </source>
</evidence>
<accession>A0AA49GPG2</accession>
<keyword evidence="3 10" id="KW-1134">Transmembrane beta strand</keyword>
<reference evidence="15" key="2">
    <citation type="journal article" date="2024" name="Antonie Van Leeuwenhoek">
        <title>Roseihalotalea indica gen. nov., sp. nov., a halophilic Bacteroidetes from mesopelagic Southwest Indian Ocean with higher carbohydrate metabolic potential.</title>
        <authorList>
            <person name="Chen B."/>
            <person name="Zhang M."/>
            <person name="Lin D."/>
            <person name="Ye J."/>
            <person name="Tang K."/>
        </authorList>
    </citation>
    <scope>NUCLEOTIDE SEQUENCE</scope>
    <source>
        <strain evidence="15">TK19036</strain>
    </source>
</reference>
<keyword evidence="9 10" id="KW-0998">Cell outer membrane</keyword>
<protein>
    <submittedName>
        <fullName evidence="15">TonB-dependent receptor</fullName>
    </submittedName>
</protein>